<organism evidence="1 2">
    <name type="scientific">Arachnia propionica</name>
    <dbReference type="NCBI Taxonomy" id="1750"/>
    <lineage>
        <taxon>Bacteria</taxon>
        <taxon>Bacillati</taxon>
        <taxon>Actinomycetota</taxon>
        <taxon>Actinomycetes</taxon>
        <taxon>Propionibacteriales</taxon>
        <taxon>Propionibacteriaceae</taxon>
        <taxon>Arachnia</taxon>
    </lineage>
</organism>
<dbReference type="RefSeq" id="WP_041696709.1">
    <property type="nucleotide sequence ID" value="NZ_CP040007.1"/>
</dbReference>
<evidence type="ECO:0000313" key="1">
    <source>
        <dbReference type="EMBL" id="QUC11623.1"/>
    </source>
</evidence>
<gene>
    <name evidence="1" type="ORF">J5A53_02670</name>
</gene>
<name>A0AB37HXN6_9ACTN</name>
<accession>A0AB37HXN6</accession>
<evidence type="ECO:0008006" key="3">
    <source>
        <dbReference type="Google" id="ProtNLM"/>
    </source>
</evidence>
<dbReference type="EMBL" id="CP072385">
    <property type="protein sequence ID" value="QUC11623.1"/>
    <property type="molecule type" value="Genomic_DNA"/>
</dbReference>
<proteinExistence type="predicted"/>
<sequence>MTSLPSQPLPPDLVACLERADEVMEKKPGLARDLLLDKAAELGISDPRLIPSFLEEGTRIALHNEQLSVVRQLFAKAREAEEVHGLPIDEEHHRRVFREFSSLGALGAAELTVEAASLLQRCPTGEALDYFIGLVVDRARIGIPPYPRFAADVRRLIDAAGADRVAVENRLLRDLLETAYLSRAPEDFWRSYRDRLVDLAGQDPQIRSTLFDLNPTEVESDTWLDLIETTGIADELRSGNRDAVAWLRRFVDSRWQYTYWNRLSRLVRTLPLAGVTVRFKHPVTPELCDALLEAGADVPEELFPTWFNGWVNGEDRPELTHLARSPFSHTSLPALVGLLRENAEVLLAHEGSRAMLGSWLGSAVDESSTMLTALDGLRAAGPLFSPQGHALFPGQMARLLQLCDGPRLLAGAFRDGMLTEYTWPTLEAAVAELHHDDPTAAITFHESGTAVGVAARGRVIWLDGDQRIAEARFHQPRLGARPQEWRYVLNGSVTGCHWLRGSTWCLTWSDDPETHRETPPPEPPAAQAGRAMLPGVGESWWIDEDGGLHREDNQLLFPAQDEFGNTHVLHRVPLSGWRWFRTRDAAASSRLRALTPEDVTSLLNAVPETELQYGRFSTWPTSREPIAPDARAAAENLLGTTDPALTNAAVWLASRIKALATWAADLLTPPEKKPVTTPPPKPDLKVAEWMGHGSSASTREQLTEVRRALAGENVTMGVLPQLEYLPLVLPEVVLALASAPLLDRDVVASAAAAVAAVIDSGLYSPDTVVFTFERTRDMPVHHPGSLIETPTGPAMFLRMPGRSYKMTVYSPGGGVPEHVDGAPTKVLLRAQGIPAEKLTAAFQALLSTGAPEWRPDEVARLAEGLGWLRGAVALLLGGPRNFKTWKYDFLPKEVRVLLGLTPKEAEMARAFLRDQDPLHLMRILAAGAQDPERVVAEGPDVDAIIEDFSLGEDDVRFPEEIVLAAEQEFPYAGARNLEALRSSEELEKSLISTWLWLTTRLRRDDPLRAWLAGRLDDFESGFDPSPYQGIQADLCSPGDGWSQDPLVTAPEIVAEVAARFDLPEDPARYWLQLLALHNPTDKNITLWNGWRKAERERAAAPLLEKDLIVRARRARAGRSLFLPSGWQEAKTPHLPMESWKSSFYDLEATPKVLPRLSVVVPLVPFGQLFTDAWRRCTSGDVPGE</sequence>
<reference evidence="1" key="1">
    <citation type="submission" date="2021-03" db="EMBL/GenBank/DDBJ databases">
        <title>Human Oral Microbial Genomes.</title>
        <authorList>
            <person name="Johnston C.D."/>
            <person name="Chen T."/>
            <person name="Dewhirst F.E."/>
        </authorList>
    </citation>
    <scope>NUCLEOTIDE SEQUENCE</scope>
    <source>
        <strain evidence="1">F0714</strain>
    </source>
</reference>
<dbReference type="AlphaFoldDB" id="A0AB37HXN6"/>
<dbReference type="Proteomes" id="UP000677180">
    <property type="component" value="Chromosome"/>
</dbReference>
<protein>
    <recommendedName>
        <fullName evidence="3">DNA-binding protein</fullName>
    </recommendedName>
</protein>
<evidence type="ECO:0000313" key="2">
    <source>
        <dbReference type="Proteomes" id="UP000677180"/>
    </source>
</evidence>